<name>A0A179G116_METCM</name>
<sequence>MTYKNITLIGASGSIGSIILSGLIQASDFTISVVSRTESRATFPPGVTVHKTDFSDTHLHSILQGQDVVISALGATGFNEQKKLVDAAITAGVKLFIPSEFSASSQTEAVLELLPLFREKYDLIAYLRTREGSISWTGIATSGLFDWGLRNGFLEFDTPTRTATIWDDGNKSFTLTNEKALSDAVVSVLRNPDVVKNEYIYIYSVQTTQNEILRSLESATGTAWTVKRTTTEEQVREGRRRLAEGDFGGAFALVRGTVFGGLEGLRSDYVRDWGVANGRIGVGVLGDDVDGTVGRVVGV</sequence>
<dbReference type="KEGG" id="pchm:VFPPC_13458"/>
<dbReference type="RefSeq" id="XP_018147560.1">
    <property type="nucleotide sequence ID" value="XM_018291235.1"/>
</dbReference>
<gene>
    <name evidence="4" type="ORF">VFPPC_13458</name>
</gene>
<dbReference type="InterPro" id="IPR045312">
    <property type="entry name" value="PCBER-like"/>
</dbReference>
<evidence type="ECO:0000313" key="5">
    <source>
        <dbReference type="Proteomes" id="UP000078397"/>
    </source>
</evidence>
<comment type="caution">
    <text evidence="4">The sequence shown here is derived from an EMBL/GenBank/DDBJ whole genome shotgun (WGS) entry which is preliminary data.</text>
</comment>
<dbReference type="Gene3D" id="3.90.25.10">
    <property type="entry name" value="UDP-galactose 4-epimerase, domain 1"/>
    <property type="match status" value="1"/>
</dbReference>
<proteinExistence type="predicted"/>
<dbReference type="PANTHER" id="PTHR47706">
    <property type="entry name" value="NMRA-LIKE FAMILY PROTEIN"/>
    <property type="match status" value="1"/>
</dbReference>
<protein>
    <submittedName>
        <fullName evidence="4">NmrA-like family protein</fullName>
    </submittedName>
</protein>
<evidence type="ECO:0000256" key="1">
    <source>
        <dbReference type="ARBA" id="ARBA00022857"/>
    </source>
</evidence>
<dbReference type="GeneID" id="28855229"/>
<accession>A0A179G116</accession>
<dbReference type="Gene3D" id="3.40.50.720">
    <property type="entry name" value="NAD(P)-binding Rossmann-like Domain"/>
    <property type="match status" value="1"/>
</dbReference>
<dbReference type="PANTHER" id="PTHR47706:SF9">
    <property type="entry name" value="NMRA-LIKE DOMAIN-CONTAINING PROTEIN-RELATED"/>
    <property type="match status" value="1"/>
</dbReference>
<evidence type="ECO:0000259" key="3">
    <source>
        <dbReference type="Pfam" id="PF05368"/>
    </source>
</evidence>
<dbReference type="CDD" id="cd05259">
    <property type="entry name" value="PCBER_SDR_a"/>
    <property type="match status" value="1"/>
</dbReference>
<dbReference type="Pfam" id="PF05368">
    <property type="entry name" value="NmrA"/>
    <property type="match status" value="1"/>
</dbReference>
<dbReference type="SUPFAM" id="SSF51735">
    <property type="entry name" value="NAD(P)-binding Rossmann-fold domains"/>
    <property type="match status" value="1"/>
</dbReference>
<evidence type="ECO:0000313" key="4">
    <source>
        <dbReference type="EMBL" id="OAQ71023.1"/>
    </source>
</evidence>
<dbReference type="InterPro" id="IPR036291">
    <property type="entry name" value="NAD(P)-bd_dom_sf"/>
</dbReference>
<reference evidence="4 5" key="1">
    <citation type="journal article" date="2016" name="PLoS Pathog.">
        <title>Biosynthesis of antibiotic leucinostatins in bio-control fungus Purpureocillium lilacinum and their inhibition on phytophthora revealed by genome mining.</title>
        <authorList>
            <person name="Wang G."/>
            <person name="Liu Z."/>
            <person name="Lin R."/>
            <person name="Li E."/>
            <person name="Mao Z."/>
            <person name="Ling J."/>
            <person name="Yang Y."/>
            <person name="Yin W.B."/>
            <person name="Xie B."/>
        </authorList>
    </citation>
    <scope>NUCLEOTIDE SEQUENCE [LARGE SCALE GENOMIC DNA]</scope>
    <source>
        <strain evidence="4">170</strain>
    </source>
</reference>
<keyword evidence="2" id="KW-0560">Oxidoreductase</keyword>
<dbReference type="InterPro" id="IPR008030">
    <property type="entry name" value="NmrA-like"/>
</dbReference>
<feature type="domain" description="NmrA-like" evidence="3">
    <location>
        <begin position="4"/>
        <end position="230"/>
    </location>
</feature>
<dbReference type="EMBL" id="LSBJ02000002">
    <property type="protein sequence ID" value="OAQ71023.1"/>
    <property type="molecule type" value="Genomic_DNA"/>
</dbReference>
<organism evidence="4 5">
    <name type="scientific">Pochonia chlamydosporia 170</name>
    <dbReference type="NCBI Taxonomy" id="1380566"/>
    <lineage>
        <taxon>Eukaryota</taxon>
        <taxon>Fungi</taxon>
        <taxon>Dikarya</taxon>
        <taxon>Ascomycota</taxon>
        <taxon>Pezizomycotina</taxon>
        <taxon>Sordariomycetes</taxon>
        <taxon>Hypocreomycetidae</taxon>
        <taxon>Hypocreales</taxon>
        <taxon>Clavicipitaceae</taxon>
        <taxon>Pochonia</taxon>
    </lineage>
</organism>
<dbReference type="GO" id="GO:0016491">
    <property type="term" value="F:oxidoreductase activity"/>
    <property type="evidence" value="ECO:0007669"/>
    <property type="project" value="UniProtKB-KW"/>
</dbReference>
<dbReference type="InterPro" id="IPR051609">
    <property type="entry name" value="NmrA/Isoflavone_reductase-like"/>
</dbReference>
<keyword evidence="1" id="KW-0521">NADP</keyword>
<dbReference type="OrthoDB" id="4936789at2759"/>
<keyword evidence="5" id="KW-1185">Reference proteome</keyword>
<dbReference type="STRING" id="1380566.A0A179G116"/>
<evidence type="ECO:0000256" key="2">
    <source>
        <dbReference type="ARBA" id="ARBA00023002"/>
    </source>
</evidence>
<dbReference type="Proteomes" id="UP000078397">
    <property type="component" value="Unassembled WGS sequence"/>
</dbReference>
<dbReference type="AlphaFoldDB" id="A0A179G116"/>